<evidence type="ECO:0000313" key="2">
    <source>
        <dbReference type="EMBL" id="KAG1895491.1"/>
    </source>
</evidence>
<proteinExistence type="predicted"/>
<dbReference type="EMBL" id="JABBWK010000066">
    <property type="protein sequence ID" value="KAG1895491.1"/>
    <property type="molecule type" value="Genomic_DNA"/>
</dbReference>
<feature type="transmembrane region" description="Helical" evidence="1">
    <location>
        <begin position="182"/>
        <end position="202"/>
    </location>
</feature>
<gene>
    <name evidence="2" type="ORF">F5891DRAFT_1252031</name>
</gene>
<keyword evidence="1" id="KW-0812">Transmembrane</keyword>
<accession>A0AAD4DWM7</accession>
<evidence type="ECO:0000256" key="1">
    <source>
        <dbReference type="SAM" id="Phobius"/>
    </source>
</evidence>
<name>A0AAD4DWM7_9AGAM</name>
<organism evidence="2 3">
    <name type="scientific">Suillus fuscotomentosus</name>
    <dbReference type="NCBI Taxonomy" id="1912939"/>
    <lineage>
        <taxon>Eukaryota</taxon>
        <taxon>Fungi</taxon>
        <taxon>Dikarya</taxon>
        <taxon>Basidiomycota</taxon>
        <taxon>Agaricomycotina</taxon>
        <taxon>Agaricomycetes</taxon>
        <taxon>Agaricomycetidae</taxon>
        <taxon>Boletales</taxon>
        <taxon>Suillineae</taxon>
        <taxon>Suillaceae</taxon>
        <taxon>Suillus</taxon>
    </lineage>
</organism>
<reference evidence="2" key="1">
    <citation type="journal article" date="2020" name="New Phytol.">
        <title>Comparative genomics reveals dynamic genome evolution in host specialist ectomycorrhizal fungi.</title>
        <authorList>
            <person name="Lofgren L.A."/>
            <person name="Nguyen N.H."/>
            <person name="Vilgalys R."/>
            <person name="Ruytinx J."/>
            <person name="Liao H.L."/>
            <person name="Branco S."/>
            <person name="Kuo A."/>
            <person name="LaButti K."/>
            <person name="Lipzen A."/>
            <person name="Andreopoulos W."/>
            <person name="Pangilinan J."/>
            <person name="Riley R."/>
            <person name="Hundley H."/>
            <person name="Na H."/>
            <person name="Barry K."/>
            <person name="Grigoriev I.V."/>
            <person name="Stajich J.E."/>
            <person name="Kennedy P.G."/>
        </authorList>
    </citation>
    <scope>NUCLEOTIDE SEQUENCE</scope>
    <source>
        <strain evidence="2">FC203</strain>
    </source>
</reference>
<protein>
    <submittedName>
        <fullName evidence="2">Uncharacterized protein</fullName>
    </submittedName>
</protein>
<keyword evidence="3" id="KW-1185">Reference proteome</keyword>
<dbReference type="RefSeq" id="XP_041221067.1">
    <property type="nucleotide sequence ID" value="XM_041369908.1"/>
</dbReference>
<comment type="caution">
    <text evidence="2">The sequence shown here is derived from an EMBL/GenBank/DDBJ whole genome shotgun (WGS) entry which is preliminary data.</text>
</comment>
<feature type="transmembrane region" description="Helical" evidence="1">
    <location>
        <begin position="153"/>
        <end position="176"/>
    </location>
</feature>
<keyword evidence="1" id="KW-0472">Membrane</keyword>
<sequence length="206" mass="23058">MLAAEILLPEPNASFLETFIYTSNRNDPHSEGDTIAIFSLAAREAQLELEPAIRVPYDMITIEPDANIHHTRGPEFSAIRLLLSHPNLKETCRQKPRTDALPASVVGLYLAASCFITGLLNQYKLERLFHLGPGGLLTLSSEGKLPGFFVQQCITYVHCWLACALLLINFYIGLWYESPEVLLWELASFMGVLTLLLVVFHFPSLL</sequence>
<feature type="transmembrane region" description="Helical" evidence="1">
    <location>
        <begin position="100"/>
        <end position="120"/>
    </location>
</feature>
<dbReference type="GeneID" id="64664206"/>
<dbReference type="AlphaFoldDB" id="A0AAD4DWM7"/>
<dbReference type="Proteomes" id="UP001195769">
    <property type="component" value="Unassembled WGS sequence"/>
</dbReference>
<evidence type="ECO:0000313" key="3">
    <source>
        <dbReference type="Proteomes" id="UP001195769"/>
    </source>
</evidence>
<keyword evidence="1" id="KW-1133">Transmembrane helix</keyword>